<organism evidence="3 4">
    <name type="scientific">Mycolicibacterium sphagni</name>
    <dbReference type="NCBI Taxonomy" id="1786"/>
    <lineage>
        <taxon>Bacteria</taxon>
        <taxon>Bacillati</taxon>
        <taxon>Actinomycetota</taxon>
        <taxon>Actinomycetes</taxon>
        <taxon>Mycobacteriales</taxon>
        <taxon>Mycobacteriaceae</taxon>
        <taxon>Mycolicibacterium</taxon>
    </lineage>
</organism>
<keyword evidence="2" id="KW-0812">Transmembrane</keyword>
<proteinExistence type="predicted"/>
<evidence type="ECO:0000313" key="4">
    <source>
        <dbReference type="Proteomes" id="UP000708347"/>
    </source>
</evidence>
<name>A0ABX2K2V1_9MYCO</name>
<keyword evidence="2" id="KW-0472">Membrane</keyword>
<evidence type="ECO:0000313" key="3">
    <source>
        <dbReference type="EMBL" id="NTY62057.1"/>
    </source>
</evidence>
<gene>
    <name evidence="3" type="ORF">FEG63_21150</name>
</gene>
<feature type="transmembrane region" description="Helical" evidence="2">
    <location>
        <begin position="53"/>
        <end position="75"/>
    </location>
</feature>
<keyword evidence="2" id="KW-1133">Transmembrane helix</keyword>
<sequence>MTTQYTHPSVVAPYPGAPRTGEVPLLPPMPPMQQQVPPGYPPAQPPRKSKGGLITAAIVGAAAIALTAGAIGGLIGNHMATAPTAAAPAAPPAPTAEQVHVATVDLCTRFAAGDRAMPSPQNTGFDVIPSYNYIAEALRDNPAADNAIRDAVGESLKLARDQAAHFSNTPAKGAIQPANGWTVDAANAADQRVWDLCKAYGG</sequence>
<dbReference type="EMBL" id="VBSB01000013">
    <property type="protein sequence ID" value="NTY62057.1"/>
    <property type="molecule type" value="Genomic_DNA"/>
</dbReference>
<evidence type="ECO:0008006" key="5">
    <source>
        <dbReference type="Google" id="ProtNLM"/>
    </source>
</evidence>
<keyword evidence="4" id="KW-1185">Reference proteome</keyword>
<feature type="region of interest" description="Disordered" evidence="1">
    <location>
        <begin position="1"/>
        <end position="48"/>
    </location>
</feature>
<reference evidence="3 4" key="1">
    <citation type="submission" date="2019-05" db="EMBL/GenBank/DDBJ databases">
        <title>Mycolicibacterium sphagni ENV482 genome assembly.</title>
        <authorList>
            <person name="Chen W."/>
            <person name="Faulkner N.W."/>
            <person name="Hyman M.R."/>
        </authorList>
    </citation>
    <scope>NUCLEOTIDE SEQUENCE [LARGE SCALE GENOMIC DNA]</scope>
    <source>
        <strain evidence="3 4">ENV482</strain>
    </source>
</reference>
<protein>
    <recommendedName>
        <fullName evidence="5">DUF732 domain-containing protein</fullName>
    </recommendedName>
</protein>
<accession>A0ABX2K2V1</accession>
<evidence type="ECO:0000256" key="1">
    <source>
        <dbReference type="SAM" id="MobiDB-lite"/>
    </source>
</evidence>
<dbReference type="RefSeq" id="WP_174399786.1">
    <property type="nucleotide sequence ID" value="NZ_VBSB01000013.1"/>
</dbReference>
<evidence type="ECO:0000256" key="2">
    <source>
        <dbReference type="SAM" id="Phobius"/>
    </source>
</evidence>
<comment type="caution">
    <text evidence="3">The sequence shown here is derived from an EMBL/GenBank/DDBJ whole genome shotgun (WGS) entry which is preliminary data.</text>
</comment>
<dbReference type="Proteomes" id="UP000708347">
    <property type="component" value="Unassembled WGS sequence"/>
</dbReference>